<dbReference type="EMBL" id="LUEZ02000096">
    <property type="protein sequence ID" value="RDB14582.1"/>
    <property type="molecule type" value="Genomic_DNA"/>
</dbReference>
<keyword evidence="2" id="KW-1185">Reference proteome</keyword>
<evidence type="ECO:0000313" key="2">
    <source>
        <dbReference type="Proteomes" id="UP000076154"/>
    </source>
</evidence>
<proteinExistence type="predicted"/>
<reference evidence="1" key="1">
    <citation type="submission" date="2018-04" db="EMBL/GenBank/DDBJ databases">
        <title>Whole genome sequencing of Hypsizygus marmoreus.</title>
        <authorList>
            <person name="Choi I.-G."/>
            <person name="Min B."/>
            <person name="Kim J.-G."/>
            <person name="Kim S."/>
            <person name="Oh Y.-L."/>
            <person name="Kong W.-S."/>
            <person name="Park H."/>
            <person name="Jeong J."/>
            <person name="Song E.-S."/>
        </authorList>
    </citation>
    <scope>NUCLEOTIDE SEQUENCE [LARGE SCALE GENOMIC DNA]</scope>
    <source>
        <strain evidence="1">51987-8</strain>
    </source>
</reference>
<organism evidence="1 2">
    <name type="scientific">Hypsizygus marmoreus</name>
    <name type="common">White beech mushroom</name>
    <name type="synonym">Agaricus marmoreus</name>
    <dbReference type="NCBI Taxonomy" id="39966"/>
    <lineage>
        <taxon>Eukaryota</taxon>
        <taxon>Fungi</taxon>
        <taxon>Dikarya</taxon>
        <taxon>Basidiomycota</taxon>
        <taxon>Agaricomycotina</taxon>
        <taxon>Agaricomycetes</taxon>
        <taxon>Agaricomycetidae</taxon>
        <taxon>Agaricales</taxon>
        <taxon>Tricholomatineae</taxon>
        <taxon>Lyophyllaceae</taxon>
        <taxon>Hypsizygus</taxon>
    </lineage>
</organism>
<dbReference type="STRING" id="39966.A0A369IZL0"/>
<dbReference type="SUPFAM" id="SSF52047">
    <property type="entry name" value="RNI-like"/>
    <property type="match status" value="1"/>
</dbReference>
<accession>A0A369IZL0</accession>
<protein>
    <recommendedName>
        <fullName evidence="3">F-box domain-containing protein</fullName>
    </recommendedName>
</protein>
<dbReference type="AlphaFoldDB" id="A0A369IZL0"/>
<evidence type="ECO:0008006" key="3">
    <source>
        <dbReference type="Google" id="ProtNLM"/>
    </source>
</evidence>
<gene>
    <name evidence="1" type="ORF">Hypma_016418</name>
</gene>
<sequence>MHHCLHIPEIFARICGQCDYSLPWERHLHAVVALARTCRAFYEPAIAHLWYDIDSLIPLVKCMPADLWAITTGFPRNLVFNRAVLPADWPRFVKHARHVRRLGYMFSSPFDLSVSAYERLHLAATGHVLLPHLKELYWNQGRADGALPFISLFMAPTLKTFHISTYNNLPALTSLIANLSPRYPFLTDVNISVGSDPDTIAVVSAAVCGWHQLRRLSVGSLTEDALRHVAMLPELHHLSLQNQKDEFPGTWNCPTFPALINPIVDCDDFSFYIALLRSMATGANLNRVFLRTQNAQRPGFGWEALCHALRDTCLLSSPNNLTIWDGSEPGDGSEVEDLGKDLMIKADHLRPLLNFANITEVDLHSRYGFNIDDTLIRDLARAWPHLKMLTIKGGPLQGRTPCMTIGSLRALAQHCKHLWLINVAFDARSVPIPKGTQRVYSARLSTLDVIRSPISNAAHVAAFLSDIFPRLSSVQNCERDMRDDDEPPASDMDKKWTEVESLVKVFALVRAQEASLRNLVQSDGN</sequence>
<dbReference type="Gene3D" id="3.80.10.10">
    <property type="entry name" value="Ribonuclease Inhibitor"/>
    <property type="match status" value="1"/>
</dbReference>
<dbReference type="InParanoid" id="A0A369IZL0"/>
<dbReference type="OrthoDB" id="3543113at2759"/>
<dbReference type="Proteomes" id="UP000076154">
    <property type="component" value="Unassembled WGS sequence"/>
</dbReference>
<dbReference type="InterPro" id="IPR032675">
    <property type="entry name" value="LRR_dom_sf"/>
</dbReference>
<comment type="caution">
    <text evidence="1">The sequence shown here is derived from an EMBL/GenBank/DDBJ whole genome shotgun (WGS) entry which is preliminary data.</text>
</comment>
<name>A0A369IZL0_HYPMA</name>
<evidence type="ECO:0000313" key="1">
    <source>
        <dbReference type="EMBL" id="RDB14582.1"/>
    </source>
</evidence>